<evidence type="ECO:0000313" key="3">
    <source>
        <dbReference type="Proteomes" id="UP001234178"/>
    </source>
</evidence>
<feature type="transmembrane region" description="Helical" evidence="1">
    <location>
        <begin position="43"/>
        <end position="61"/>
    </location>
</feature>
<dbReference type="EMBL" id="JAOYFB010000003">
    <property type="protein sequence ID" value="KAK4011907.1"/>
    <property type="molecule type" value="Genomic_DNA"/>
</dbReference>
<proteinExistence type="predicted"/>
<name>A0ABQ9ZG48_9CRUS</name>
<gene>
    <name evidence="2" type="ORF">OUZ56_021015</name>
</gene>
<evidence type="ECO:0000313" key="2">
    <source>
        <dbReference type="EMBL" id="KAK4011907.1"/>
    </source>
</evidence>
<dbReference type="Proteomes" id="UP001234178">
    <property type="component" value="Unassembled WGS sequence"/>
</dbReference>
<comment type="caution">
    <text evidence="2">The sequence shown here is derived from an EMBL/GenBank/DDBJ whole genome shotgun (WGS) entry which is preliminary data.</text>
</comment>
<protein>
    <submittedName>
        <fullName evidence="2">Uncharacterized protein</fullName>
    </submittedName>
</protein>
<keyword evidence="1" id="KW-1133">Transmembrane helix</keyword>
<reference evidence="2 3" key="1">
    <citation type="journal article" date="2023" name="Nucleic Acids Res.">
        <title>The hologenome of Daphnia magna reveals possible DNA methylation and microbiome-mediated evolution of the host genome.</title>
        <authorList>
            <person name="Chaturvedi A."/>
            <person name="Li X."/>
            <person name="Dhandapani V."/>
            <person name="Marshall H."/>
            <person name="Kissane S."/>
            <person name="Cuenca-Cambronero M."/>
            <person name="Asole G."/>
            <person name="Calvet F."/>
            <person name="Ruiz-Romero M."/>
            <person name="Marangio P."/>
            <person name="Guigo R."/>
            <person name="Rago D."/>
            <person name="Mirbahai L."/>
            <person name="Eastwood N."/>
            <person name="Colbourne J.K."/>
            <person name="Zhou J."/>
            <person name="Mallon E."/>
            <person name="Orsini L."/>
        </authorList>
    </citation>
    <scope>NUCLEOTIDE SEQUENCE [LARGE SCALE GENOMIC DNA]</scope>
    <source>
        <strain evidence="2">LRV0_1</strain>
    </source>
</reference>
<sequence length="146" mass="16872">MLPAGGIGPLAVYVSHLFSTTWFFSFFLCPLRIFPLFSFRSSPFCFFFLFVVFAFSCAAIHKSPPPAPSSKPPPPPAKVVEPKELRVSSSVNVLLTRHRRRNTTKKNKKNCSNFLVCALEWKWQLDLSDGHFLDRRHFFRFYPLQN</sequence>
<feature type="transmembrane region" description="Helical" evidence="1">
    <location>
        <begin position="12"/>
        <end position="31"/>
    </location>
</feature>
<keyword evidence="3" id="KW-1185">Reference proteome</keyword>
<organism evidence="2 3">
    <name type="scientific">Daphnia magna</name>
    <dbReference type="NCBI Taxonomy" id="35525"/>
    <lineage>
        <taxon>Eukaryota</taxon>
        <taxon>Metazoa</taxon>
        <taxon>Ecdysozoa</taxon>
        <taxon>Arthropoda</taxon>
        <taxon>Crustacea</taxon>
        <taxon>Branchiopoda</taxon>
        <taxon>Diplostraca</taxon>
        <taxon>Cladocera</taxon>
        <taxon>Anomopoda</taxon>
        <taxon>Daphniidae</taxon>
        <taxon>Daphnia</taxon>
    </lineage>
</organism>
<evidence type="ECO:0000256" key="1">
    <source>
        <dbReference type="SAM" id="Phobius"/>
    </source>
</evidence>
<keyword evidence="1" id="KW-0812">Transmembrane</keyword>
<accession>A0ABQ9ZG48</accession>
<keyword evidence="1" id="KW-0472">Membrane</keyword>